<evidence type="ECO:0000313" key="2">
    <source>
        <dbReference type="Proteomes" id="UP000256686"/>
    </source>
</evidence>
<dbReference type="RefSeq" id="WP_115971340.1">
    <property type="nucleotide sequence ID" value="NZ_QNVT01000012.1"/>
</dbReference>
<gene>
    <name evidence="1" type="ORF">DRF65_13770</name>
</gene>
<dbReference type="EMBL" id="QNVT01000012">
    <property type="protein sequence ID" value="REC61802.1"/>
    <property type="molecule type" value="Genomic_DNA"/>
</dbReference>
<protein>
    <submittedName>
        <fullName evidence="1">Uncharacterized protein</fullName>
    </submittedName>
</protein>
<dbReference type="AlphaFoldDB" id="A0A3D9C8I0"/>
<proteinExistence type="predicted"/>
<keyword evidence="2" id="KW-1185">Reference proteome</keyword>
<accession>A0A3D9C8I0</accession>
<sequence length="274" mass="31939">MKRELPTYHIQGTDFLVDVDKFELREKYDVHNIIPFALMKDSEAGYEFGYCPQSKNIDYEWLINLVEPNTFIPQLKDLDPLGMSIKYNLPLEEIKKMSDFQIMVDQDAFHKRVNQNKLPTLDIHGNKFYVNIKSDQLISQRFPFSEGISLTEIKSYYDQESSMYVIPFNTNTHQFMPLDLDKITEVPKDTIIVSFPFESELDRIGWNLQAGLNYMQNLKFKGLKCHHTACVIPWQNTVIPKIIIKNLEKQKLIAVISEAGKNKILKSKNNGLKR</sequence>
<comment type="caution">
    <text evidence="1">The sequence shown here is derived from an EMBL/GenBank/DDBJ whole genome shotgun (WGS) entry which is preliminary data.</text>
</comment>
<dbReference type="Proteomes" id="UP000256686">
    <property type="component" value="Unassembled WGS sequence"/>
</dbReference>
<name>A0A3D9C8I0_9FLAO</name>
<organism evidence="1 2">
    <name type="scientific">Chryseobacterium pennae</name>
    <dbReference type="NCBI Taxonomy" id="2258962"/>
    <lineage>
        <taxon>Bacteria</taxon>
        <taxon>Pseudomonadati</taxon>
        <taxon>Bacteroidota</taxon>
        <taxon>Flavobacteriia</taxon>
        <taxon>Flavobacteriales</taxon>
        <taxon>Weeksellaceae</taxon>
        <taxon>Chryseobacterium group</taxon>
        <taxon>Chryseobacterium</taxon>
    </lineage>
</organism>
<reference evidence="2" key="1">
    <citation type="submission" date="2018-06" db="EMBL/GenBank/DDBJ databases">
        <authorList>
            <person name="Lum Nde A."/>
            <person name="Hugo C."/>
        </authorList>
    </citation>
    <scope>NUCLEOTIDE SEQUENCE [LARGE SCALE GENOMIC DNA]</scope>
    <source>
        <strain evidence="2">1_F178</strain>
    </source>
</reference>
<evidence type="ECO:0000313" key="1">
    <source>
        <dbReference type="EMBL" id="REC61802.1"/>
    </source>
</evidence>